<proteinExistence type="predicted"/>
<accession>A0A5M3XBZ2</accession>
<evidence type="ECO:0000313" key="2">
    <source>
        <dbReference type="Proteomes" id="UP000377595"/>
    </source>
</evidence>
<gene>
    <name evidence="1" type="ORF">Aple_020930</name>
</gene>
<sequence length="90" mass="9559">MAGLSSMAVAAGVAGAFAVSPPESRPQAVSVREAAVTRAKPVAYFLMIMWVVLREWEVVAGPAASRRLRASHYVACGPIYAIVARKISMK</sequence>
<dbReference type="EMBL" id="BLAF01000010">
    <property type="protein sequence ID" value="GES19197.1"/>
    <property type="molecule type" value="Genomic_DNA"/>
</dbReference>
<comment type="caution">
    <text evidence="1">The sequence shown here is derived from an EMBL/GenBank/DDBJ whole genome shotgun (WGS) entry which is preliminary data.</text>
</comment>
<reference evidence="1 2" key="1">
    <citation type="submission" date="2019-10" db="EMBL/GenBank/DDBJ databases">
        <title>Whole genome shotgun sequence of Acrocarpospora pleiomorpha NBRC 16267.</title>
        <authorList>
            <person name="Ichikawa N."/>
            <person name="Kimura A."/>
            <person name="Kitahashi Y."/>
            <person name="Komaki H."/>
            <person name="Oguchi A."/>
        </authorList>
    </citation>
    <scope>NUCLEOTIDE SEQUENCE [LARGE SCALE GENOMIC DNA]</scope>
    <source>
        <strain evidence="1 2">NBRC 16267</strain>
    </source>
</reference>
<organism evidence="1 2">
    <name type="scientific">Acrocarpospora pleiomorpha</name>
    <dbReference type="NCBI Taxonomy" id="90975"/>
    <lineage>
        <taxon>Bacteria</taxon>
        <taxon>Bacillati</taxon>
        <taxon>Actinomycetota</taxon>
        <taxon>Actinomycetes</taxon>
        <taxon>Streptosporangiales</taxon>
        <taxon>Streptosporangiaceae</taxon>
        <taxon>Acrocarpospora</taxon>
    </lineage>
</organism>
<evidence type="ECO:0000313" key="1">
    <source>
        <dbReference type="EMBL" id="GES19197.1"/>
    </source>
</evidence>
<dbReference type="AlphaFoldDB" id="A0A5M3XBZ2"/>
<name>A0A5M3XBZ2_9ACTN</name>
<protein>
    <submittedName>
        <fullName evidence="1">Uncharacterized protein</fullName>
    </submittedName>
</protein>
<keyword evidence="2" id="KW-1185">Reference proteome</keyword>
<dbReference type="Proteomes" id="UP000377595">
    <property type="component" value="Unassembled WGS sequence"/>
</dbReference>